<organism evidence="10 11">
    <name type="scientific">Candidatus Kaiserbacteria bacterium RIFCSPHIGHO2_01_FULL_54_36</name>
    <dbReference type="NCBI Taxonomy" id="1798482"/>
    <lineage>
        <taxon>Bacteria</taxon>
        <taxon>Candidatus Kaiseribacteriota</taxon>
    </lineage>
</organism>
<protein>
    <recommendedName>
        <fullName evidence="6 7">Peptidyl-tRNA hydrolase</fullName>
        <shortName evidence="7">Pth</shortName>
        <ecNumber evidence="1 7">3.1.1.29</ecNumber>
    </recommendedName>
</protein>
<evidence type="ECO:0000256" key="8">
    <source>
        <dbReference type="RuleBase" id="RU000673"/>
    </source>
</evidence>
<comment type="subunit">
    <text evidence="7">Monomer.</text>
</comment>
<reference evidence="10 11" key="1">
    <citation type="journal article" date="2016" name="Nat. Commun.">
        <title>Thousands of microbial genomes shed light on interconnected biogeochemical processes in an aquifer system.</title>
        <authorList>
            <person name="Anantharaman K."/>
            <person name="Brown C.T."/>
            <person name="Hug L.A."/>
            <person name="Sharon I."/>
            <person name="Castelle C.J."/>
            <person name="Probst A.J."/>
            <person name="Thomas B.C."/>
            <person name="Singh A."/>
            <person name="Wilkins M.J."/>
            <person name="Karaoz U."/>
            <person name="Brodie E.L."/>
            <person name="Williams K.H."/>
            <person name="Hubbard S.S."/>
            <person name="Banfield J.F."/>
        </authorList>
    </citation>
    <scope>NUCLEOTIDE SEQUENCE [LARGE SCALE GENOMIC DNA]</scope>
</reference>
<comment type="function">
    <text evidence="7">Catalyzes the release of premature peptidyl moieties from peptidyl-tRNA molecules trapped in stalled 50S ribosomal subunits, and thus maintains levels of free tRNAs and 50S ribosomes.</text>
</comment>
<dbReference type="PROSITE" id="PS01195">
    <property type="entry name" value="PEPT_TRNA_HYDROL_1"/>
    <property type="match status" value="1"/>
</dbReference>
<evidence type="ECO:0000256" key="5">
    <source>
        <dbReference type="ARBA" id="ARBA00038063"/>
    </source>
</evidence>
<dbReference type="GO" id="GO:0006515">
    <property type="term" value="P:protein quality control for misfolded or incompletely synthesized proteins"/>
    <property type="evidence" value="ECO:0007669"/>
    <property type="project" value="UniProtKB-UniRule"/>
</dbReference>
<accession>A0A1F6CMG8</accession>
<keyword evidence="7" id="KW-0963">Cytoplasm</keyword>
<dbReference type="AlphaFoldDB" id="A0A1F6CMG8"/>
<evidence type="ECO:0000256" key="9">
    <source>
        <dbReference type="RuleBase" id="RU004320"/>
    </source>
</evidence>
<dbReference type="Proteomes" id="UP000178370">
    <property type="component" value="Unassembled WGS sequence"/>
</dbReference>
<keyword evidence="2 7" id="KW-0820">tRNA-binding</keyword>
<dbReference type="PANTHER" id="PTHR17224:SF1">
    <property type="entry name" value="PEPTIDYL-TRNA HYDROLASE"/>
    <property type="match status" value="1"/>
</dbReference>
<evidence type="ECO:0000256" key="1">
    <source>
        <dbReference type="ARBA" id="ARBA00013260"/>
    </source>
</evidence>
<dbReference type="PANTHER" id="PTHR17224">
    <property type="entry name" value="PEPTIDYL-TRNA HYDROLASE"/>
    <property type="match status" value="1"/>
</dbReference>
<dbReference type="InterPro" id="IPR001328">
    <property type="entry name" value="Pept_tRNA_hydro"/>
</dbReference>
<dbReference type="GO" id="GO:0072344">
    <property type="term" value="P:rescue of stalled ribosome"/>
    <property type="evidence" value="ECO:0007669"/>
    <property type="project" value="UniProtKB-UniRule"/>
</dbReference>
<keyword evidence="4 7" id="KW-0694">RNA-binding</keyword>
<evidence type="ECO:0000256" key="3">
    <source>
        <dbReference type="ARBA" id="ARBA00022801"/>
    </source>
</evidence>
<dbReference type="GO" id="GO:0004045">
    <property type="term" value="F:peptidyl-tRNA hydrolase activity"/>
    <property type="evidence" value="ECO:0007669"/>
    <property type="project" value="UniProtKB-UniRule"/>
</dbReference>
<dbReference type="Pfam" id="PF01195">
    <property type="entry name" value="Pept_tRNA_hydro"/>
    <property type="match status" value="1"/>
</dbReference>
<keyword evidence="3 7" id="KW-0378">Hydrolase</keyword>
<gene>
    <name evidence="7" type="primary">pth</name>
    <name evidence="10" type="ORF">A2763_00495</name>
</gene>
<dbReference type="EMBL" id="MFKV01000017">
    <property type="protein sequence ID" value="OGG50181.1"/>
    <property type="molecule type" value="Genomic_DNA"/>
</dbReference>
<feature type="active site" description="Proton acceptor" evidence="7">
    <location>
        <position position="20"/>
    </location>
</feature>
<evidence type="ECO:0000256" key="6">
    <source>
        <dbReference type="ARBA" id="ARBA00050038"/>
    </source>
</evidence>
<comment type="caution">
    <text evidence="7">Lacks conserved residue(s) required for the propagation of feature annotation.</text>
</comment>
<comment type="caution">
    <text evidence="10">The sequence shown here is derived from an EMBL/GenBank/DDBJ whole genome shotgun (WGS) entry which is preliminary data.</text>
</comment>
<evidence type="ECO:0000256" key="2">
    <source>
        <dbReference type="ARBA" id="ARBA00022555"/>
    </source>
</evidence>
<dbReference type="NCBIfam" id="TIGR00447">
    <property type="entry name" value="pth"/>
    <property type="match status" value="1"/>
</dbReference>
<sequence length="196" mass="21463">MAWIIVGLGNPGEEYEDTRHNCGRMALDYFAKDMKFGDWKEEKAAKAHVASGMVGKVATILVAPDTFMNKSGAAVPKFVKSQKAAERMVVIYDDLDLPLGTMKLSFDRGSGGHRGLESIMSAVKTKKFTRIRIGIASATPSGKIRKPSGEKEVVDFILTKFKPAEEAKLKPIFKKVSEALQAIVVEGPQIAMNKFN</sequence>
<evidence type="ECO:0000313" key="10">
    <source>
        <dbReference type="EMBL" id="OGG50181.1"/>
    </source>
</evidence>
<proteinExistence type="inferred from homology"/>
<dbReference type="EC" id="3.1.1.29" evidence="1 7"/>
<evidence type="ECO:0000313" key="11">
    <source>
        <dbReference type="Proteomes" id="UP000178370"/>
    </source>
</evidence>
<feature type="binding site" evidence="7">
    <location>
        <position position="67"/>
    </location>
    <ligand>
        <name>tRNA</name>
        <dbReference type="ChEBI" id="CHEBI:17843"/>
    </ligand>
</feature>
<feature type="site" description="Discriminates between blocked and unblocked aminoacyl-tRNA" evidence="7">
    <location>
        <position position="10"/>
    </location>
</feature>
<comment type="subcellular location">
    <subcellularLocation>
        <location evidence="7">Cytoplasm</location>
    </subcellularLocation>
</comment>
<feature type="site" description="Stabilizes the basic form of H active site to accept a proton" evidence="7">
    <location>
        <position position="93"/>
    </location>
</feature>
<dbReference type="InterPro" id="IPR018171">
    <property type="entry name" value="Pept_tRNA_hydro_CS"/>
</dbReference>
<feature type="binding site" evidence="7">
    <location>
        <position position="69"/>
    </location>
    <ligand>
        <name>tRNA</name>
        <dbReference type="ChEBI" id="CHEBI:17843"/>
    </ligand>
</feature>
<dbReference type="InterPro" id="IPR036416">
    <property type="entry name" value="Pept_tRNA_hydro_sf"/>
</dbReference>
<dbReference type="GO" id="GO:0000049">
    <property type="term" value="F:tRNA binding"/>
    <property type="evidence" value="ECO:0007669"/>
    <property type="project" value="UniProtKB-UniRule"/>
</dbReference>
<dbReference type="GO" id="GO:0005737">
    <property type="term" value="C:cytoplasm"/>
    <property type="evidence" value="ECO:0007669"/>
    <property type="project" value="UniProtKB-SubCell"/>
</dbReference>
<dbReference type="Gene3D" id="3.40.50.1470">
    <property type="entry name" value="Peptidyl-tRNA hydrolase"/>
    <property type="match status" value="1"/>
</dbReference>
<dbReference type="SUPFAM" id="SSF53178">
    <property type="entry name" value="Peptidyl-tRNA hydrolase-like"/>
    <property type="match status" value="1"/>
</dbReference>
<comment type="function">
    <text evidence="7">Hydrolyzes ribosome-free peptidyl-tRNAs (with 1 or more amino acids incorporated), which drop off the ribosome during protein synthesis, or as a result of ribosome stalling.</text>
</comment>
<comment type="catalytic activity">
    <reaction evidence="7 8">
        <text>an N-acyl-L-alpha-aminoacyl-tRNA + H2O = an N-acyl-L-amino acid + a tRNA + H(+)</text>
        <dbReference type="Rhea" id="RHEA:54448"/>
        <dbReference type="Rhea" id="RHEA-COMP:10123"/>
        <dbReference type="Rhea" id="RHEA-COMP:13883"/>
        <dbReference type="ChEBI" id="CHEBI:15377"/>
        <dbReference type="ChEBI" id="CHEBI:15378"/>
        <dbReference type="ChEBI" id="CHEBI:59874"/>
        <dbReference type="ChEBI" id="CHEBI:78442"/>
        <dbReference type="ChEBI" id="CHEBI:138191"/>
        <dbReference type="EC" id="3.1.1.29"/>
    </reaction>
</comment>
<evidence type="ECO:0000256" key="7">
    <source>
        <dbReference type="HAMAP-Rule" id="MF_00083"/>
    </source>
</evidence>
<dbReference type="HAMAP" id="MF_00083">
    <property type="entry name" value="Pept_tRNA_hydro_bact"/>
    <property type="match status" value="1"/>
</dbReference>
<name>A0A1F6CMG8_9BACT</name>
<dbReference type="STRING" id="1798482.A2763_00495"/>
<comment type="similarity">
    <text evidence="5 7 9">Belongs to the PTH family.</text>
</comment>
<dbReference type="CDD" id="cd00462">
    <property type="entry name" value="PTH"/>
    <property type="match status" value="1"/>
</dbReference>
<evidence type="ECO:0000256" key="4">
    <source>
        <dbReference type="ARBA" id="ARBA00022884"/>
    </source>
</evidence>
<feature type="binding site" evidence="7">
    <location>
        <position position="15"/>
    </location>
    <ligand>
        <name>tRNA</name>
        <dbReference type="ChEBI" id="CHEBI:17843"/>
    </ligand>
</feature>